<proteinExistence type="predicted"/>
<dbReference type="EMBL" id="JAVDSG010000001">
    <property type="protein sequence ID" value="MDR6594555.1"/>
    <property type="molecule type" value="Genomic_DNA"/>
</dbReference>
<evidence type="ECO:0000256" key="1">
    <source>
        <dbReference type="SAM" id="MobiDB-lite"/>
    </source>
</evidence>
<dbReference type="InterPro" id="IPR029021">
    <property type="entry name" value="Prot-tyrosine_phosphatase-like"/>
</dbReference>
<accession>A0ABU1PV96</accession>
<organism evidence="3 4">
    <name type="scientific">Saccharothrix longispora</name>
    <dbReference type="NCBI Taxonomy" id="33920"/>
    <lineage>
        <taxon>Bacteria</taxon>
        <taxon>Bacillati</taxon>
        <taxon>Actinomycetota</taxon>
        <taxon>Actinomycetes</taxon>
        <taxon>Pseudonocardiales</taxon>
        <taxon>Pseudonocardiaceae</taxon>
        <taxon>Saccharothrix</taxon>
    </lineage>
</organism>
<keyword evidence="4" id="KW-1185">Reference proteome</keyword>
<evidence type="ECO:0000259" key="2">
    <source>
        <dbReference type="PROSITE" id="PS50056"/>
    </source>
</evidence>
<comment type="caution">
    <text evidence="3">The sequence shown here is derived from an EMBL/GenBank/DDBJ whole genome shotgun (WGS) entry which is preliminary data.</text>
</comment>
<dbReference type="Gene3D" id="3.90.190.10">
    <property type="entry name" value="Protein tyrosine phosphatase superfamily"/>
    <property type="match status" value="1"/>
</dbReference>
<feature type="compositionally biased region" description="Basic residues" evidence="1">
    <location>
        <begin position="109"/>
        <end position="121"/>
    </location>
</feature>
<feature type="domain" description="Tyrosine specific protein phosphatases" evidence="2">
    <location>
        <begin position="31"/>
        <end position="86"/>
    </location>
</feature>
<feature type="region of interest" description="Disordered" evidence="1">
    <location>
        <begin position="91"/>
        <end position="129"/>
    </location>
</feature>
<feature type="compositionally biased region" description="Basic residues" evidence="1">
    <location>
        <begin position="317"/>
        <end position="339"/>
    </location>
</feature>
<evidence type="ECO:0000313" key="3">
    <source>
        <dbReference type="EMBL" id="MDR6594555.1"/>
    </source>
</evidence>
<dbReference type="InterPro" id="IPR000387">
    <property type="entry name" value="Tyr_Pase_dom"/>
</dbReference>
<dbReference type="SUPFAM" id="SSF52799">
    <property type="entry name" value="(Phosphotyrosine protein) phosphatases II"/>
    <property type="match status" value="1"/>
</dbReference>
<dbReference type="PROSITE" id="PS00383">
    <property type="entry name" value="TYR_PHOSPHATASE_1"/>
    <property type="match status" value="1"/>
</dbReference>
<dbReference type="InterPro" id="IPR016130">
    <property type="entry name" value="Tyr_Pase_AS"/>
</dbReference>
<reference evidence="3 4" key="1">
    <citation type="submission" date="2023-07" db="EMBL/GenBank/DDBJ databases">
        <title>Sequencing the genomes of 1000 actinobacteria strains.</title>
        <authorList>
            <person name="Klenk H.-P."/>
        </authorList>
    </citation>
    <scope>NUCLEOTIDE SEQUENCE [LARGE SCALE GENOMIC DNA]</scope>
    <source>
        <strain evidence="3 4">DSM 43749</strain>
    </source>
</reference>
<sequence>MVSLCRVGASEIMVPDDHVEVWLTDAPGTDADLARTLDQAARLVLALREEGRRVTLHCAVGRSRTPAVVARYAVLAGKVDAAEALRATTTAVDGHSATRNRPPPYSRSVVKRQSHPRRRRTPAREPDRRAALTVERPGVAREVLQWVTSVCAAHETAVVGDVRPRLRPWSVTLRAPTTGGVVWFKAVPPGAVHEPALPAALEQWTPGSAPHPLGIEPARGWSLLPGYDRSLADVLGADPDPRHWEEPLRRYAALQRALEHRGADLLGLGLPDLSPTALPHRLDRLLDDPLTQSEMRWCPRPGRWPVSRRAAGARATTSRRRPVRAGRHRRRAVRWRRRGDRPGTRDRRRGRDHPGRGPGTAGWRRPGAPGCRRGTGRVVHRCDMVDLTAEEERSRRT</sequence>
<gene>
    <name evidence="3" type="ORF">J2S66_002939</name>
</gene>
<feature type="region of interest" description="Disordered" evidence="1">
    <location>
        <begin position="308"/>
        <end position="375"/>
    </location>
</feature>
<name>A0ABU1PV96_9PSEU</name>
<evidence type="ECO:0000313" key="4">
    <source>
        <dbReference type="Proteomes" id="UP001268819"/>
    </source>
</evidence>
<dbReference type="Proteomes" id="UP001268819">
    <property type="component" value="Unassembled WGS sequence"/>
</dbReference>
<protein>
    <recommendedName>
        <fullName evidence="2">Tyrosine specific protein phosphatases domain-containing protein</fullName>
    </recommendedName>
</protein>
<dbReference type="PROSITE" id="PS50056">
    <property type="entry name" value="TYR_PHOSPHATASE_2"/>
    <property type="match status" value="1"/>
</dbReference>